<evidence type="ECO:0000313" key="1">
    <source>
        <dbReference type="EMBL" id="EFM0255382.1"/>
    </source>
</evidence>
<dbReference type="EMBL" id="AATJOC010000023">
    <property type="protein sequence ID" value="EFM0255382.1"/>
    <property type="molecule type" value="Genomic_DNA"/>
</dbReference>
<gene>
    <name evidence="1" type="ORF">C719_004639</name>
    <name evidence="2" type="ORF">D9D43_20920</name>
</gene>
<proteinExistence type="predicted"/>
<evidence type="ECO:0000313" key="2">
    <source>
        <dbReference type="EMBL" id="MGE15999.1"/>
    </source>
</evidence>
<organism evidence="2 3">
    <name type="scientific">Escherichia coli</name>
    <dbReference type="NCBI Taxonomy" id="562"/>
    <lineage>
        <taxon>Bacteria</taxon>
        <taxon>Pseudomonadati</taxon>
        <taxon>Pseudomonadota</taxon>
        <taxon>Gammaproteobacteria</taxon>
        <taxon>Enterobacterales</taxon>
        <taxon>Enterobacteriaceae</taxon>
        <taxon>Escherichia</taxon>
    </lineage>
</organism>
<comment type="caution">
    <text evidence="2">The sequence shown here is derived from an EMBL/GenBank/DDBJ whole genome shotgun (WGS) entry which is preliminary data.</text>
</comment>
<dbReference type="Proteomes" id="UP000272336">
    <property type="component" value="Unassembled WGS sequence"/>
</dbReference>
<reference evidence="1 4" key="1">
    <citation type="submission" date="2018-08" db="EMBL/GenBank/DDBJ databases">
        <authorList>
            <consortium name="GenomeTrakr network: Whole genome sequencing for foodborne pathogen traceback"/>
        </authorList>
    </citation>
    <scope>NUCLEOTIDE SEQUENCE [LARGE SCALE GENOMIC DNA]</scope>
    <source>
        <strain evidence="1 4">AZ-TG73163</strain>
    </source>
</reference>
<evidence type="ECO:0000313" key="3">
    <source>
        <dbReference type="Proteomes" id="UP000272336"/>
    </source>
</evidence>
<dbReference type="AlphaFoldDB" id="A0A3K0WE94"/>
<sequence length="91" mass="10536">MTITSVKSITDNSPFWSYDLGYYLYSGKLVSFYCEGMSNEWDMCSAIADHFDVVGDFSFDVIRKKKRTLIRGNCVFLFEQPFPGAYKIPLY</sequence>
<protein>
    <submittedName>
        <fullName evidence="2">Uncharacterized protein</fullName>
    </submittedName>
</protein>
<name>A0A3K0WE94_ECOLX</name>
<evidence type="ECO:0000313" key="4">
    <source>
        <dbReference type="Proteomes" id="UP000527548"/>
    </source>
</evidence>
<reference evidence="2 3" key="2">
    <citation type="submission" date="2018-10" db="EMBL/GenBank/DDBJ databases">
        <authorList>
            <consortium name="NARMS: The National Antimicrobial Resistance Monitoring System"/>
        </authorList>
    </citation>
    <scope>NUCLEOTIDE SEQUENCE [LARGE SCALE GENOMIC DNA]</scope>
    <source>
        <strain evidence="2 3">CVM N17EC0060</strain>
    </source>
</reference>
<accession>A0A3K0WE94</accession>
<dbReference type="EMBL" id="RNLZ01000049">
    <property type="protein sequence ID" value="MGE15999.1"/>
    <property type="molecule type" value="Genomic_DNA"/>
</dbReference>
<dbReference type="Proteomes" id="UP000527548">
    <property type="component" value="Unassembled WGS sequence"/>
</dbReference>